<dbReference type="Pfam" id="PF04083">
    <property type="entry name" value="Abhydro_lipase"/>
    <property type="match status" value="1"/>
</dbReference>
<dbReference type="GO" id="GO:0016042">
    <property type="term" value="P:lipid catabolic process"/>
    <property type="evidence" value="ECO:0007669"/>
    <property type="project" value="UniProtKB-KW"/>
</dbReference>
<evidence type="ECO:0000256" key="2">
    <source>
        <dbReference type="ARBA" id="ARBA00022729"/>
    </source>
</evidence>
<evidence type="ECO:0000256" key="9">
    <source>
        <dbReference type="SAM" id="SignalP"/>
    </source>
</evidence>
<feature type="active site" description="Charge relay system" evidence="8">
    <location>
        <position position="352"/>
    </location>
</feature>
<evidence type="ECO:0000256" key="6">
    <source>
        <dbReference type="ARBA" id="ARBA00023180"/>
    </source>
</evidence>
<gene>
    <name evidence="11" type="ORF">K0M31_020465</name>
</gene>
<dbReference type="PIRSF" id="PIRSF000862">
    <property type="entry name" value="Steryl_ester_lip"/>
    <property type="match status" value="1"/>
</dbReference>
<comment type="similarity">
    <text evidence="1 7">Belongs to the AB hydrolase superfamily. Lipase family.</text>
</comment>
<dbReference type="GO" id="GO:0016788">
    <property type="term" value="F:hydrolase activity, acting on ester bonds"/>
    <property type="evidence" value="ECO:0007669"/>
    <property type="project" value="InterPro"/>
</dbReference>
<protein>
    <recommendedName>
        <fullName evidence="7">Lipase</fullName>
    </recommendedName>
</protein>
<reference evidence="11" key="1">
    <citation type="submission" date="2021-10" db="EMBL/GenBank/DDBJ databases">
        <title>Melipona bicolor Genome sequencing and assembly.</title>
        <authorList>
            <person name="Araujo N.S."/>
            <person name="Arias M.C."/>
        </authorList>
    </citation>
    <scope>NUCLEOTIDE SEQUENCE</scope>
    <source>
        <strain evidence="11">USP_2M_L1-L4_2017</strain>
        <tissue evidence="11">Whole body</tissue>
    </source>
</reference>
<dbReference type="SUPFAM" id="SSF53474">
    <property type="entry name" value="alpha/beta-Hydrolases"/>
    <property type="match status" value="1"/>
</dbReference>
<dbReference type="PANTHER" id="PTHR11005">
    <property type="entry name" value="LYSOSOMAL ACID LIPASE-RELATED"/>
    <property type="match status" value="1"/>
</dbReference>
<comment type="caution">
    <text evidence="11">The sequence shown here is derived from an EMBL/GenBank/DDBJ whole genome shotgun (WGS) entry which is preliminary data.</text>
</comment>
<sequence>MLKKIILRCVLPVIVGVPFITGQHEANESFEAALFDDGTTVTAAKIAQQAGYSVENYDVVTQDGYILRMERITGSKKSPPSDNKTAVLLVHGLLDASPTWLVAGPEKALGFMLADEGYDVWLGNVRGTRYSRKNSFLSTSDPNFWNFSWNEMGIYDMPAMIDRIIQETKQEKMFVVTHSQGGAVFFVMASERPEYQKKIIAHFALAPATFESRMGISVLKALCLLAVHGYHVGKSLGIYEVEPSNKLVQTIGGKICRDESPLQLACTTIIDLLVGSHGELNATLLPLVTQYFPAGAAVKQLAHYGQLIQSGKFRKFDYGVAGNIEKYNETNPPDYNLGNVTLPTYLYYANNDKLADVEDVLELYETLPNVEKFLVPCDVFAHLDFVWGKDANTLVYDKVLSLMERYRK</sequence>
<organism evidence="11 12">
    <name type="scientific">Melipona bicolor</name>
    <dbReference type="NCBI Taxonomy" id="60889"/>
    <lineage>
        <taxon>Eukaryota</taxon>
        <taxon>Metazoa</taxon>
        <taxon>Ecdysozoa</taxon>
        <taxon>Arthropoda</taxon>
        <taxon>Hexapoda</taxon>
        <taxon>Insecta</taxon>
        <taxon>Pterygota</taxon>
        <taxon>Neoptera</taxon>
        <taxon>Endopterygota</taxon>
        <taxon>Hymenoptera</taxon>
        <taxon>Apocrita</taxon>
        <taxon>Aculeata</taxon>
        <taxon>Apoidea</taxon>
        <taxon>Anthophila</taxon>
        <taxon>Apidae</taxon>
        <taxon>Melipona</taxon>
    </lineage>
</organism>
<feature type="chain" id="PRO_5041289741" description="Lipase" evidence="9">
    <location>
        <begin position="17"/>
        <end position="408"/>
    </location>
</feature>
<proteinExistence type="inferred from homology"/>
<feature type="active site" description="Nucleophile" evidence="8">
    <location>
        <position position="179"/>
    </location>
</feature>
<name>A0AA40GHZ9_9HYME</name>
<dbReference type="EMBL" id="JAHYIQ010000001">
    <property type="protein sequence ID" value="KAK1138165.1"/>
    <property type="molecule type" value="Genomic_DNA"/>
</dbReference>
<dbReference type="FunFam" id="3.40.50.1820:FF:000057">
    <property type="entry name" value="Lipase"/>
    <property type="match status" value="1"/>
</dbReference>
<keyword evidence="6" id="KW-0325">Glycoprotein</keyword>
<evidence type="ECO:0000313" key="11">
    <source>
        <dbReference type="EMBL" id="KAK1138165.1"/>
    </source>
</evidence>
<evidence type="ECO:0000256" key="1">
    <source>
        <dbReference type="ARBA" id="ARBA00010701"/>
    </source>
</evidence>
<evidence type="ECO:0000256" key="5">
    <source>
        <dbReference type="ARBA" id="ARBA00023098"/>
    </source>
</evidence>
<dbReference type="AlphaFoldDB" id="A0AA40GHZ9"/>
<accession>A0AA40GHZ9</accession>
<keyword evidence="12" id="KW-1185">Reference proteome</keyword>
<evidence type="ECO:0000313" key="12">
    <source>
        <dbReference type="Proteomes" id="UP001177670"/>
    </source>
</evidence>
<dbReference type="Gene3D" id="3.40.50.1820">
    <property type="entry name" value="alpha/beta hydrolase"/>
    <property type="match status" value="1"/>
</dbReference>
<dbReference type="InterPro" id="IPR025483">
    <property type="entry name" value="Lipase_euk"/>
</dbReference>
<feature type="active site" description="Charge relay system" evidence="8">
    <location>
        <position position="382"/>
    </location>
</feature>
<feature type="domain" description="Partial AB-hydrolase lipase" evidence="10">
    <location>
        <begin position="44"/>
        <end position="102"/>
    </location>
</feature>
<evidence type="ECO:0000259" key="10">
    <source>
        <dbReference type="Pfam" id="PF04083"/>
    </source>
</evidence>
<keyword evidence="2 9" id="KW-0732">Signal</keyword>
<evidence type="ECO:0000256" key="8">
    <source>
        <dbReference type="PIRSR" id="PIRSR000862-1"/>
    </source>
</evidence>
<keyword evidence="3 7" id="KW-0378">Hydrolase</keyword>
<evidence type="ECO:0000256" key="3">
    <source>
        <dbReference type="ARBA" id="ARBA00022801"/>
    </source>
</evidence>
<keyword evidence="4 7" id="KW-0442">Lipid degradation</keyword>
<keyword evidence="5" id="KW-0443">Lipid metabolism</keyword>
<dbReference type="InterPro" id="IPR029058">
    <property type="entry name" value="AB_hydrolase_fold"/>
</dbReference>
<dbReference type="Proteomes" id="UP001177670">
    <property type="component" value="Unassembled WGS sequence"/>
</dbReference>
<evidence type="ECO:0000256" key="7">
    <source>
        <dbReference type="PIRNR" id="PIRNR000862"/>
    </source>
</evidence>
<dbReference type="InterPro" id="IPR006693">
    <property type="entry name" value="AB_hydrolase_lipase"/>
</dbReference>
<evidence type="ECO:0000256" key="4">
    <source>
        <dbReference type="ARBA" id="ARBA00022963"/>
    </source>
</evidence>
<feature type="signal peptide" evidence="9">
    <location>
        <begin position="1"/>
        <end position="16"/>
    </location>
</feature>